<feature type="domain" description="ABC transmembrane type-1" evidence="11">
    <location>
        <begin position="42"/>
        <end position="340"/>
    </location>
</feature>
<organism evidence="12 13">
    <name type="scientific">Faecalispora sporosphaeroides</name>
    <dbReference type="NCBI Taxonomy" id="1549"/>
    <lineage>
        <taxon>Bacteria</taxon>
        <taxon>Bacillati</taxon>
        <taxon>Bacillota</taxon>
        <taxon>Clostridia</taxon>
        <taxon>Eubacteriales</taxon>
        <taxon>Oscillospiraceae</taxon>
        <taxon>Faecalispora</taxon>
    </lineage>
</organism>
<feature type="transmembrane region" description="Helical" evidence="9">
    <location>
        <begin position="39"/>
        <end position="62"/>
    </location>
</feature>
<accession>A0A928KS66</accession>
<evidence type="ECO:0000256" key="4">
    <source>
        <dbReference type="ARBA" id="ARBA00022741"/>
    </source>
</evidence>
<evidence type="ECO:0000256" key="1">
    <source>
        <dbReference type="ARBA" id="ARBA00004651"/>
    </source>
</evidence>
<dbReference type="GO" id="GO:0005524">
    <property type="term" value="F:ATP binding"/>
    <property type="evidence" value="ECO:0007669"/>
    <property type="project" value="UniProtKB-KW"/>
</dbReference>
<comment type="caution">
    <text evidence="12">The sequence shown here is derived from an EMBL/GenBank/DDBJ whole genome shotgun (WGS) entry which is preliminary data.</text>
</comment>
<dbReference type="FunFam" id="3.40.50.300:FF:000287">
    <property type="entry name" value="Multidrug ABC transporter ATP-binding protein"/>
    <property type="match status" value="1"/>
</dbReference>
<dbReference type="EMBL" id="SVNY01000004">
    <property type="protein sequence ID" value="MBE6833737.1"/>
    <property type="molecule type" value="Genomic_DNA"/>
</dbReference>
<evidence type="ECO:0000256" key="6">
    <source>
        <dbReference type="ARBA" id="ARBA00022989"/>
    </source>
</evidence>
<keyword evidence="6 9" id="KW-1133">Transmembrane helix</keyword>
<dbReference type="GO" id="GO:0015421">
    <property type="term" value="F:ABC-type oligopeptide transporter activity"/>
    <property type="evidence" value="ECO:0007669"/>
    <property type="project" value="TreeGrafter"/>
</dbReference>
<keyword evidence="7 9" id="KW-0472">Membrane</keyword>
<dbReference type="InterPro" id="IPR003593">
    <property type="entry name" value="AAA+_ATPase"/>
</dbReference>
<dbReference type="Gene3D" id="3.40.50.300">
    <property type="entry name" value="P-loop containing nucleotide triphosphate hydrolases"/>
    <property type="match status" value="1"/>
</dbReference>
<feature type="region of interest" description="Disordered" evidence="8">
    <location>
        <begin position="1"/>
        <end position="21"/>
    </location>
</feature>
<feature type="transmembrane region" description="Helical" evidence="9">
    <location>
        <begin position="280"/>
        <end position="298"/>
    </location>
</feature>
<dbReference type="SUPFAM" id="SSF90123">
    <property type="entry name" value="ABC transporter transmembrane region"/>
    <property type="match status" value="1"/>
</dbReference>
<dbReference type="PANTHER" id="PTHR43394">
    <property type="entry name" value="ATP-DEPENDENT PERMEASE MDL1, MITOCHONDRIAL"/>
    <property type="match status" value="1"/>
</dbReference>
<evidence type="ECO:0000256" key="5">
    <source>
        <dbReference type="ARBA" id="ARBA00022840"/>
    </source>
</evidence>
<dbReference type="AlphaFoldDB" id="A0A928KS66"/>
<dbReference type="CDD" id="cd18547">
    <property type="entry name" value="ABC_6TM_Tm288_like"/>
    <property type="match status" value="1"/>
</dbReference>
<dbReference type="Gene3D" id="1.20.1560.10">
    <property type="entry name" value="ABC transporter type 1, transmembrane domain"/>
    <property type="match status" value="1"/>
</dbReference>
<dbReference type="PANTHER" id="PTHR43394:SF1">
    <property type="entry name" value="ATP-BINDING CASSETTE SUB-FAMILY B MEMBER 10, MITOCHONDRIAL"/>
    <property type="match status" value="1"/>
</dbReference>
<comment type="subcellular location">
    <subcellularLocation>
        <location evidence="1">Cell membrane</location>
        <topology evidence="1">Multi-pass membrane protein</topology>
    </subcellularLocation>
</comment>
<dbReference type="PROSITE" id="PS50893">
    <property type="entry name" value="ABC_TRANSPORTER_2"/>
    <property type="match status" value="1"/>
</dbReference>
<proteinExistence type="predicted"/>
<dbReference type="Pfam" id="PF00005">
    <property type="entry name" value="ABC_tran"/>
    <property type="match status" value="1"/>
</dbReference>
<feature type="transmembrane region" description="Helical" evidence="9">
    <location>
        <begin position="173"/>
        <end position="199"/>
    </location>
</feature>
<feature type="transmembrane region" description="Helical" evidence="9">
    <location>
        <begin position="304"/>
        <end position="325"/>
    </location>
</feature>
<dbReference type="Pfam" id="PF00664">
    <property type="entry name" value="ABC_membrane"/>
    <property type="match status" value="1"/>
</dbReference>
<dbReference type="InterPro" id="IPR027417">
    <property type="entry name" value="P-loop_NTPase"/>
</dbReference>
<evidence type="ECO:0000313" key="12">
    <source>
        <dbReference type="EMBL" id="MBE6833737.1"/>
    </source>
</evidence>
<evidence type="ECO:0000256" key="2">
    <source>
        <dbReference type="ARBA" id="ARBA00022448"/>
    </source>
</evidence>
<dbReference type="InterPro" id="IPR011527">
    <property type="entry name" value="ABC1_TM_dom"/>
</dbReference>
<evidence type="ECO:0000256" key="9">
    <source>
        <dbReference type="SAM" id="Phobius"/>
    </source>
</evidence>
<feature type="domain" description="ABC transporter" evidence="10">
    <location>
        <begin position="405"/>
        <end position="639"/>
    </location>
</feature>
<evidence type="ECO:0000259" key="10">
    <source>
        <dbReference type="PROSITE" id="PS50893"/>
    </source>
</evidence>
<evidence type="ECO:0000256" key="3">
    <source>
        <dbReference type="ARBA" id="ARBA00022692"/>
    </source>
</evidence>
<feature type="transmembrane region" description="Helical" evidence="9">
    <location>
        <begin position="83"/>
        <end position="108"/>
    </location>
</feature>
<gene>
    <name evidence="12" type="ORF">E7512_09190</name>
</gene>
<dbReference type="RefSeq" id="WP_326840494.1">
    <property type="nucleotide sequence ID" value="NZ_JBKWRC010000006.1"/>
</dbReference>
<dbReference type="CDD" id="cd03254">
    <property type="entry name" value="ABCC_Glucan_exporter_like"/>
    <property type="match status" value="1"/>
</dbReference>
<dbReference type="SMART" id="SM00382">
    <property type="entry name" value="AAA"/>
    <property type="match status" value="1"/>
</dbReference>
<dbReference type="Proteomes" id="UP000754750">
    <property type="component" value="Unassembled WGS sequence"/>
</dbReference>
<keyword evidence="5 12" id="KW-0067">ATP-binding</keyword>
<dbReference type="PROSITE" id="PS50929">
    <property type="entry name" value="ABC_TM1F"/>
    <property type="match status" value="1"/>
</dbReference>
<evidence type="ECO:0000259" key="11">
    <source>
        <dbReference type="PROSITE" id="PS50929"/>
    </source>
</evidence>
<dbReference type="GO" id="GO:0005886">
    <property type="term" value="C:plasma membrane"/>
    <property type="evidence" value="ECO:0007669"/>
    <property type="project" value="UniProtKB-SubCell"/>
</dbReference>
<dbReference type="InterPro" id="IPR039421">
    <property type="entry name" value="Type_1_exporter"/>
</dbReference>
<name>A0A928KS66_9FIRM</name>
<dbReference type="InterPro" id="IPR003439">
    <property type="entry name" value="ABC_transporter-like_ATP-bd"/>
</dbReference>
<dbReference type="InterPro" id="IPR036640">
    <property type="entry name" value="ABC1_TM_sf"/>
</dbReference>
<dbReference type="GO" id="GO:0016887">
    <property type="term" value="F:ATP hydrolysis activity"/>
    <property type="evidence" value="ECO:0007669"/>
    <property type="project" value="InterPro"/>
</dbReference>
<keyword evidence="3 9" id="KW-0812">Transmembrane</keyword>
<dbReference type="PROSITE" id="PS00211">
    <property type="entry name" value="ABC_TRANSPORTER_1"/>
    <property type="match status" value="1"/>
</dbReference>
<reference evidence="12" key="1">
    <citation type="submission" date="2019-04" db="EMBL/GenBank/DDBJ databases">
        <title>Evolution of Biomass-Degrading Anaerobic Consortia Revealed by Metagenomics.</title>
        <authorList>
            <person name="Peng X."/>
        </authorList>
    </citation>
    <scope>NUCLEOTIDE SEQUENCE</scope>
    <source>
        <strain evidence="12">SIG551</strain>
    </source>
</reference>
<evidence type="ECO:0000256" key="7">
    <source>
        <dbReference type="ARBA" id="ARBA00023136"/>
    </source>
</evidence>
<evidence type="ECO:0000313" key="13">
    <source>
        <dbReference type="Proteomes" id="UP000754750"/>
    </source>
</evidence>
<dbReference type="InterPro" id="IPR017871">
    <property type="entry name" value="ABC_transporter-like_CS"/>
</dbReference>
<evidence type="ECO:0000256" key="8">
    <source>
        <dbReference type="SAM" id="MobiDB-lite"/>
    </source>
</evidence>
<keyword evidence="2" id="KW-0813">Transport</keyword>
<protein>
    <submittedName>
        <fullName evidence="12">ABC transporter ATP-binding protein</fullName>
    </submittedName>
</protein>
<keyword evidence="4" id="KW-0547">Nucleotide-binding</keyword>
<dbReference type="SUPFAM" id="SSF52540">
    <property type="entry name" value="P-loop containing nucleoside triphosphate hydrolases"/>
    <property type="match status" value="1"/>
</dbReference>
<sequence>MNNQSAAKAGRRPAGHPPMQRFKPGTIKRLLSYMSEYRFRLILVGICILISAAASAASALFLQTLIDQYIVPLLGQANPDFSGLFRAVLSIGCVYLIGICSTLFYNWVMVVVEQGTLKKIRDSMFTHMQSLPIRYFDTHPFGDVMSRYTNDTDTLRQAISQSFPQMLSSVVSVAAAFFSMLYLSVGLTAFVAAFAVVLLKVIKTLVGRSGTFFVKQQQALGNVNGYIEEMINGQKVVKVFCHEDKAKEEFDLKNDELRYCATEANKYGNITMPVVGNMGYMLYVLLAVIGGAAGIAGLPNLSLTGMNVLTIGTIVSFLTLSRSFINPIGQISMQFNMVIMALAGASRIFELMDEESEQDDGYVTLVNACVTDGEVTECSERTEMWAWKYPHSDGSITYTPLHGDIRFYDVDFEYEEGKPVLHNITLYAEPGQKVAFVGATGAGKTTITNLINRFYDIADGKIRYDGININKIKKADLRRSLGIVLQDVNLFTGTVMENIRYGKLDATDEECIAAAKLANADGFIRMLPKGYQTVLESDGSGLSQGQRQLISIARAAVADPPVMILDEATSSIDTRTEAIVQKGMDALMKGRTVFVIAHRLSTVQNADVIMVLEHGRIIERGSHDQLIAERGKYYQLYTGAFELE</sequence>